<dbReference type="RefSeq" id="WP_343817670.1">
    <property type="nucleotide sequence ID" value="NZ_BAAAFA010000008.1"/>
</dbReference>
<protein>
    <submittedName>
        <fullName evidence="1">Uncharacterized protein</fullName>
    </submittedName>
</protein>
<evidence type="ECO:0000313" key="2">
    <source>
        <dbReference type="Proteomes" id="UP001500021"/>
    </source>
</evidence>
<comment type="caution">
    <text evidence="1">The sequence shown here is derived from an EMBL/GenBank/DDBJ whole genome shotgun (WGS) entry which is preliminary data.</text>
</comment>
<organism evidence="1 2">
    <name type="scientific">Colwellia asteriadis</name>
    <dbReference type="NCBI Taxonomy" id="517723"/>
    <lineage>
        <taxon>Bacteria</taxon>
        <taxon>Pseudomonadati</taxon>
        <taxon>Pseudomonadota</taxon>
        <taxon>Gammaproteobacteria</taxon>
        <taxon>Alteromonadales</taxon>
        <taxon>Colwelliaceae</taxon>
        <taxon>Colwellia</taxon>
    </lineage>
</organism>
<sequence length="180" mass="20582">MSDRWARFDTESNAMDSLEKTAQFLRTVKDNPEDWKWVIVSSFSSLYGFAIQVAKGSDDRSVIQVTKKGHERLITFGDALKKCKQSLGARAALETSKDEDDSINKIQNEFRNKFEHFNPGSWSIEISGFPSHIFNIVNVIERLALDINFYSHLSISQKDNLKYVIAECKFITSQLGKMYA</sequence>
<gene>
    <name evidence="1" type="ORF">GCM10009111_23550</name>
</gene>
<keyword evidence="2" id="KW-1185">Reference proteome</keyword>
<reference evidence="2" key="1">
    <citation type="journal article" date="2019" name="Int. J. Syst. Evol. Microbiol.">
        <title>The Global Catalogue of Microorganisms (GCM) 10K type strain sequencing project: providing services to taxonomists for standard genome sequencing and annotation.</title>
        <authorList>
            <consortium name="The Broad Institute Genomics Platform"/>
            <consortium name="The Broad Institute Genome Sequencing Center for Infectious Disease"/>
            <person name="Wu L."/>
            <person name="Ma J."/>
        </authorList>
    </citation>
    <scope>NUCLEOTIDE SEQUENCE [LARGE SCALE GENOMIC DNA]</scope>
    <source>
        <strain evidence="2">JCM 15608</strain>
    </source>
</reference>
<dbReference type="EMBL" id="BAAAFA010000008">
    <property type="protein sequence ID" value="GAA0819487.1"/>
    <property type="molecule type" value="Genomic_DNA"/>
</dbReference>
<accession>A0ABP3WJS1</accession>
<proteinExistence type="predicted"/>
<name>A0ABP3WJS1_9GAMM</name>
<dbReference type="Proteomes" id="UP001500021">
    <property type="component" value="Unassembled WGS sequence"/>
</dbReference>
<evidence type="ECO:0000313" key="1">
    <source>
        <dbReference type="EMBL" id="GAA0819487.1"/>
    </source>
</evidence>